<evidence type="ECO:0000313" key="2">
    <source>
        <dbReference type="Proteomes" id="UP001060215"/>
    </source>
</evidence>
<dbReference type="EMBL" id="CM045761">
    <property type="protein sequence ID" value="KAI8014103.1"/>
    <property type="molecule type" value="Genomic_DNA"/>
</dbReference>
<protein>
    <submittedName>
        <fullName evidence="1">Uncharacterized protein</fullName>
    </submittedName>
</protein>
<gene>
    <name evidence="1" type="ORF">LOK49_LG05G03564</name>
</gene>
<accession>A0ACC0HKD4</accession>
<comment type="caution">
    <text evidence="1">The sequence shown here is derived from an EMBL/GenBank/DDBJ whole genome shotgun (WGS) entry which is preliminary data.</text>
</comment>
<sequence length="243" mass="27730">MGKDEEEMRGEINERLVQLPLQDADNDARHYDDNRSDFGGFGSSNGKVYECVVEDVAWHLRHEYLFGSVGNDQYLYIWDLRTPSAGKSIQSIIAHQSEVPLFTRGKAPITQQLPGESEKDYADFSSKILHLEGNMKDIEFVKASLSAKGFDVVYDINVVLVNYFDSLLNIIYEDMACDTFLKIVQKYKRKFVIVQELIDVEGDGMADMVFRCIQEMDINNRMMLYQHIVLSGGSTIYLGLPSR</sequence>
<name>A0ACC0HKD4_9ERIC</name>
<reference evidence="1 2" key="1">
    <citation type="journal article" date="2022" name="Plant J.">
        <title>Chromosome-level genome of Camellia lanceoleosa provides a valuable resource for understanding genome evolution and self-incompatibility.</title>
        <authorList>
            <person name="Gong W."/>
            <person name="Xiao S."/>
            <person name="Wang L."/>
            <person name="Liao Z."/>
            <person name="Chang Y."/>
            <person name="Mo W."/>
            <person name="Hu G."/>
            <person name="Li W."/>
            <person name="Zhao G."/>
            <person name="Zhu H."/>
            <person name="Hu X."/>
            <person name="Ji K."/>
            <person name="Xiang X."/>
            <person name="Song Q."/>
            <person name="Yuan D."/>
            <person name="Jin S."/>
            <person name="Zhang L."/>
        </authorList>
    </citation>
    <scope>NUCLEOTIDE SEQUENCE [LARGE SCALE GENOMIC DNA]</scope>
    <source>
        <strain evidence="1">SQ_2022a</strain>
    </source>
</reference>
<organism evidence="1 2">
    <name type="scientific">Camellia lanceoleosa</name>
    <dbReference type="NCBI Taxonomy" id="1840588"/>
    <lineage>
        <taxon>Eukaryota</taxon>
        <taxon>Viridiplantae</taxon>
        <taxon>Streptophyta</taxon>
        <taxon>Embryophyta</taxon>
        <taxon>Tracheophyta</taxon>
        <taxon>Spermatophyta</taxon>
        <taxon>Magnoliopsida</taxon>
        <taxon>eudicotyledons</taxon>
        <taxon>Gunneridae</taxon>
        <taxon>Pentapetalae</taxon>
        <taxon>asterids</taxon>
        <taxon>Ericales</taxon>
        <taxon>Theaceae</taxon>
        <taxon>Camellia</taxon>
    </lineage>
</organism>
<evidence type="ECO:0000313" key="1">
    <source>
        <dbReference type="EMBL" id="KAI8014103.1"/>
    </source>
</evidence>
<keyword evidence="2" id="KW-1185">Reference proteome</keyword>
<dbReference type="Proteomes" id="UP001060215">
    <property type="component" value="Chromosome 4"/>
</dbReference>
<proteinExistence type="predicted"/>